<dbReference type="Pfam" id="PF11807">
    <property type="entry name" value="UstYa"/>
    <property type="match status" value="1"/>
</dbReference>
<evidence type="ECO:0000256" key="1">
    <source>
        <dbReference type="ARBA" id="ARBA00004685"/>
    </source>
</evidence>
<dbReference type="GO" id="GO:0043386">
    <property type="term" value="P:mycotoxin biosynthetic process"/>
    <property type="evidence" value="ECO:0007669"/>
    <property type="project" value="InterPro"/>
</dbReference>
<dbReference type="RefSeq" id="XP_024726022.1">
    <property type="nucleotide sequence ID" value="XM_024873471.1"/>
</dbReference>
<reference evidence="3 4" key="1">
    <citation type="submission" date="2016-04" db="EMBL/GenBank/DDBJ databases">
        <title>A degradative enzymes factory behind the ericoid mycorrhizal symbiosis.</title>
        <authorList>
            <consortium name="DOE Joint Genome Institute"/>
            <person name="Martino E."/>
            <person name="Morin E."/>
            <person name="Grelet G."/>
            <person name="Kuo A."/>
            <person name="Kohler A."/>
            <person name="Daghino S."/>
            <person name="Barry K."/>
            <person name="Choi C."/>
            <person name="Cichocki N."/>
            <person name="Clum A."/>
            <person name="Copeland A."/>
            <person name="Hainaut M."/>
            <person name="Haridas S."/>
            <person name="Labutti K."/>
            <person name="Lindquist E."/>
            <person name="Lipzen A."/>
            <person name="Khouja H.-R."/>
            <person name="Murat C."/>
            <person name="Ohm R."/>
            <person name="Olson A."/>
            <person name="Spatafora J."/>
            <person name="Veneault-Fourrey C."/>
            <person name="Henrissat B."/>
            <person name="Grigoriev I."/>
            <person name="Martin F."/>
            <person name="Perotto S."/>
        </authorList>
    </citation>
    <scope>NUCLEOTIDE SEQUENCE [LARGE SCALE GENOMIC DNA]</scope>
    <source>
        <strain evidence="3 4">E</strain>
    </source>
</reference>
<evidence type="ECO:0008006" key="5">
    <source>
        <dbReference type="Google" id="ProtNLM"/>
    </source>
</evidence>
<keyword evidence="4" id="KW-1185">Reference proteome</keyword>
<accession>A0A2J6SED1</accession>
<dbReference type="InParanoid" id="A0A2J6SED1"/>
<comment type="pathway">
    <text evidence="1">Mycotoxin biosynthesis.</text>
</comment>
<dbReference type="EMBL" id="KZ613936">
    <property type="protein sequence ID" value="PMD49118.1"/>
    <property type="molecule type" value="Genomic_DNA"/>
</dbReference>
<feature type="non-terminal residue" evidence="3">
    <location>
        <position position="1"/>
    </location>
</feature>
<evidence type="ECO:0000313" key="3">
    <source>
        <dbReference type="EMBL" id="PMD49118.1"/>
    </source>
</evidence>
<sequence length="174" mass="20217">APLNDLVEYIPHRFNRSRGADKTPFQGWPTDEIDRTWLSAYAPGILSSLTPSQASLLPDTTTRIPVPGRENEYQATVDVFHQMHCLDVVRMALYRNRYDKHFYFQNGTVDECKWVHVVDHCLDQVRQALMCSADISMVPYQWSDVVQGTRPMVNNMHTCRNYTKILEWAKERAL</sequence>
<dbReference type="OrthoDB" id="3687641at2759"/>
<evidence type="ECO:0000256" key="2">
    <source>
        <dbReference type="ARBA" id="ARBA00035112"/>
    </source>
</evidence>
<dbReference type="GeneID" id="36581551"/>
<dbReference type="Proteomes" id="UP000235371">
    <property type="component" value="Unassembled WGS sequence"/>
</dbReference>
<dbReference type="PANTHER" id="PTHR33365:SF4">
    <property type="entry name" value="CYCLOCHLOROTINE BIOSYNTHESIS PROTEIN O"/>
    <property type="match status" value="1"/>
</dbReference>
<organism evidence="3 4">
    <name type="scientific">Hyaloscypha bicolor E</name>
    <dbReference type="NCBI Taxonomy" id="1095630"/>
    <lineage>
        <taxon>Eukaryota</taxon>
        <taxon>Fungi</taxon>
        <taxon>Dikarya</taxon>
        <taxon>Ascomycota</taxon>
        <taxon>Pezizomycotina</taxon>
        <taxon>Leotiomycetes</taxon>
        <taxon>Helotiales</taxon>
        <taxon>Hyaloscyphaceae</taxon>
        <taxon>Hyaloscypha</taxon>
        <taxon>Hyaloscypha bicolor</taxon>
    </lineage>
</organism>
<name>A0A2J6SED1_9HELO</name>
<comment type="similarity">
    <text evidence="2">Belongs to the ustYa family.</text>
</comment>
<protein>
    <recommendedName>
        <fullName evidence="5">Tat pathway signal sequence</fullName>
    </recommendedName>
</protein>
<evidence type="ECO:0000313" key="4">
    <source>
        <dbReference type="Proteomes" id="UP000235371"/>
    </source>
</evidence>
<gene>
    <name evidence="3" type="ORF">K444DRAFT_511631</name>
</gene>
<dbReference type="PANTHER" id="PTHR33365">
    <property type="entry name" value="YALI0B05434P"/>
    <property type="match status" value="1"/>
</dbReference>
<feature type="non-terminal residue" evidence="3">
    <location>
        <position position="174"/>
    </location>
</feature>
<dbReference type="InterPro" id="IPR021765">
    <property type="entry name" value="UstYa-like"/>
</dbReference>
<dbReference type="AlphaFoldDB" id="A0A2J6SED1"/>
<proteinExistence type="inferred from homology"/>
<dbReference type="STRING" id="1095630.A0A2J6SED1"/>